<dbReference type="InterPro" id="IPR034393">
    <property type="entry name" value="TatSF1-like"/>
</dbReference>
<dbReference type="InterPro" id="IPR035979">
    <property type="entry name" value="RBD_domain_sf"/>
</dbReference>
<dbReference type="PROSITE" id="PS50102">
    <property type="entry name" value="RRM"/>
    <property type="match status" value="1"/>
</dbReference>
<dbReference type="GO" id="GO:0003723">
    <property type="term" value="F:RNA binding"/>
    <property type="evidence" value="ECO:0007669"/>
    <property type="project" value="UniProtKB-UniRule"/>
</dbReference>
<evidence type="ECO:0000259" key="2">
    <source>
        <dbReference type="PROSITE" id="PS50102"/>
    </source>
</evidence>
<protein>
    <recommendedName>
        <fullName evidence="2">RRM domain-containing protein</fullName>
    </recommendedName>
</protein>
<sequence>MFGGKTVTCFWETQGVVVVKGMLSLEEFEDPDEMADIEEEMMQHFRKYGEVKELQLSEATAEITVSFVTQQDAKKAVHALNGSRYGGREVMACLQPSSEDTHIGTKAENSSNLKIKRVATSTTQISASTEELQDLVELLVKRLAALQVRSMFVTN</sequence>
<comment type="caution">
    <text evidence="3">The sequence shown here is derived from an EMBL/GenBank/DDBJ whole genome shotgun (WGS) entry which is preliminary data.</text>
</comment>
<evidence type="ECO:0000313" key="4">
    <source>
        <dbReference type="Proteomes" id="UP001259832"/>
    </source>
</evidence>
<dbReference type="Proteomes" id="UP001259832">
    <property type="component" value="Unassembled WGS sequence"/>
</dbReference>
<dbReference type="GO" id="GO:0005684">
    <property type="term" value="C:U2-type spliceosomal complex"/>
    <property type="evidence" value="ECO:0007669"/>
    <property type="project" value="TreeGrafter"/>
</dbReference>
<dbReference type="PANTHER" id="PTHR15608:SF0">
    <property type="entry name" value="HIV TAT-SPECIFIC FACTOR 1"/>
    <property type="match status" value="1"/>
</dbReference>
<dbReference type="PANTHER" id="PTHR15608">
    <property type="entry name" value="SPLICING FACTOR U2AF-ASSOCIATED PROTEIN 2"/>
    <property type="match status" value="1"/>
</dbReference>
<accession>A0AAD9LH43</accession>
<keyword evidence="1" id="KW-0694">RNA-binding</keyword>
<feature type="domain" description="RRM" evidence="2">
    <location>
        <begin position="15"/>
        <end position="97"/>
    </location>
</feature>
<dbReference type="Pfam" id="PF00076">
    <property type="entry name" value="RRM_1"/>
    <property type="match status" value="1"/>
</dbReference>
<proteinExistence type="predicted"/>
<dbReference type="InterPro" id="IPR012677">
    <property type="entry name" value="Nucleotide-bd_a/b_plait_sf"/>
</dbReference>
<organism evidence="3 4">
    <name type="scientific">Phytophthora citrophthora</name>
    <dbReference type="NCBI Taxonomy" id="4793"/>
    <lineage>
        <taxon>Eukaryota</taxon>
        <taxon>Sar</taxon>
        <taxon>Stramenopiles</taxon>
        <taxon>Oomycota</taxon>
        <taxon>Peronosporomycetes</taxon>
        <taxon>Peronosporales</taxon>
        <taxon>Peronosporaceae</taxon>
        <taxon>Phytophthora</taxon>
    </lineage>
</organism>
<evidence type="ECO:0000256" key="1">
    <source>
        <dbReference type="PROSITE-ProRule" id="PRU00176"/>
    </source>
</evidence>
<dbReference type="Gene3D" id="3.30.70.330">
    <property type="match status" value="1"/>
</dbReference>
<evidence type="ECO:0000313" key="3">
    <source>
        <dbReference type="EMBL" id="KAK1935109.1"/>
    </source>
</evidence>
<dbReference type="AlphaFoldDB" id="A0AAD9LH43"/>
<dbReference type="SUPFAM" id="SSF54928">
    <property type="entry name" value="RNA-binding domain, RBD"/>
    <property type="match status" value="1"/>
</dbReference>
<gene>
    <name evidence="3" type="ORF">P3T76_010875</name>
</gene>
<keyword evidence="4" id="KW-1185">Reference proteome</keyword>
<reference evidence="3" key="1">
    <citation type="submission" date="2023-08" db="EMBL/GenBank/DDBJ databases">
        <title>Reference Genome Resource for the Citrus Pathogen Phytophthora citrophthora.</title>
        <authorList>
            <person name="Moller H."/>
            <person name="Coetzee B."/>
            <person name="Rose L.J."/>
            <person name="Van Niekerk J.M."/>
        </authorList>
    </citation>
    <scope>NUCLEOTIDE SEQUENCE</scope>
    <source>
        <strain evidence="3">STE-U-9442</strain>
    </source>
</reference>
<dbReference type="EMBL" id="JASMQC010000024">
    <property type="protein sequence ID" value="KAK1935109.1"/>
    <property type="molecule type" value="Genomic_DNA"/>
</dbReference>
<dbReference type="InterPro" id="IPR000504">
    <property type="entry name" value="RRM_dom"/>
</dbReference>
<name>A0AAD9LH43_9STRA</name>
<dbReference type="GO" id="GO:0005686">
    <property type="term" value="C:U2 snRNP"/>
    <property type="evidence" value="ECO:0007669"/>
    <property type="project" value="TreeGrafter"/>
</dbReference>